<dbReference type="GeneID" id="93646457"/>
<dbReference type="Gene3D" id="2.30.29.150">
    <property type="match status" value="1"/>
</dbReference>
<feature type="compositionally biased region" description="Low complexity" evidence="2">
    <location>
        <begin position="328"/>
        <end position="337"/>
    </location>
</feature>
<evidence type="ECO:0000256" key="1">
    <source>
        <dbReference type="ARBA" id="ARBA00006159"/>
    </source>
</evidence>
<dbReference type="Pfam" id="PF21103">
    <property type="entry name" value="PH1_SSRP1-like"/>
    <property type="match status" value="1"/>
</dbReference>
<evidence type="ECO:0000313" key="5">
    <source>
        <dbReference type="Proteomes" id="UP000185944"/>
    </source>
</evidence>
<feature type="region of interest" description="Disordered" evidence="2">
    <location>
        <begin position="482"/>
        <end position="522"/>
    </location>
</feature>
<dbReference type="VEuPathDB" id="MicrosporidiaDB:NEDG_00107"/>
<proteinExistence type="inferred from homology"/>
<dbReference type="Proteomes" id="UP000185944">
    <property type="component" value="Unassembled WGS sequence"/>
</dbReference>
<dbReference type="GO" id="GO:0031491">
    <property type="term" value="F:nucleosome binding"/>
    <property type="evidence" value="ECO:0007669"/>
    <property type="project" value="TreeGrafter"/>
</dbReference>
<gene>
    <name evidence="4" type="ORF">NEDG_00107</name>
</gene>
<organism evidence="4 5">
    <name type="scientific">Nematocida displodere</name>
    <dbReference type="NCBI Taxonomy" id="1805483"/>
    <lineage>
        <taxon>Eukaryota</taxon>
        <taxon>Fungi</taxon>
        <taxon>Fungi incertae sedis</taxon>
        <taxon>Microsporidia</taxon>
        <taxon>Nematocida</taxon>
    </lineage>
</organism>
<feature type="domain" description="Histone chaperone RTT106/FACT complex subunit SPT16-like middle" evidence="3">
    <location>
        <begin position="386"/>
        <end position="478"/>
    </location>
</feature>
<feature type="compositionally biased region" description="Basic and acidic residues" evidence="2">
    <location>
        <begin position="482"/>
        <end position="492"/>
    </location>
</feature>
<dbReference type="AlphaFoldDB" id="A0A177EKI4"/>
<dbReference type="InterPro" id="IPR011993">
    <property type="entry name" value="PH-like_dom_sf"/>
</dbReference>
<dbReference type="InterPro" id="IPR035417">
    <property type="entry name" value="SSRP1/POB3_N"/>
</dbReference>
<evidence type="ECO:0000313" key="4">
    <source>
        <dbReference type="EMBL" id="OAG31632.1"/>
    </source>
</evidence>
<dbReference type="RefSeq" id="XP_067545233.1">
    <property type="nucleotide sequence ID" value="XM_067687525.1"/>
</dbReference>
<dbReference type="OrthoDB" id="2193092at2759"/>
<dbReference type="Pfam" id="PF08512">
    <property type="entry name" value="Rttp106-like_middle"/>
    <property type="match status" value="1"/>
</dbReference>
<comment type="caution">
    <text evidence="4">The sequence shown here is derived from an EMBL/GenBank/DDBJ whole genome shotgun (WGS) entry which is preliminary data.</text>
</comment>
<protein>
    <submittedName>
        <fullName evidence="4">Structure-specific recognition protein 1</fullName>
    </submittedName>
</protein>
<evidence type="ECO:0000259" key="3">
    <source>
        <dbReference type="SMART" id="SM01287"/>
    </source>
</evidence>
<feature type="compositionally biased region" description="Acidic residues" evidence="2">
    <location>
        <begin position="493"/>
        <end position="514"/>
    </location>
</feature>
<accession>A0A177EKI4</accession>
<dbReference type="CDD" id="cd13231">
    <property type="entry name" value="PH2_SSRP1-like"/>
    <property type="match status" value="1"/>
</dbReference>
<dbReference type="SMART" id="SM01287">
    <property type="entry name" value="Rtt106"/>
    <property type="match status" value="1"/>
</dbReference>
<reference evidence="4 5" key="1">
    <citation type="submission" date="2016-02" db="EMBL/GenBank/DDBJ databases">
        <title>Discovery of a natural microsporidian pathogen with a broad tissue tropism in Caenorhabditis elegans.</title>
        <authorList>
            <person name="Luallen R.J."/>
            <person name="Reinke A.W."/>
            <person name="Tong L."/>
            <person name="Botts M.R."/>
            <person name="Felix M.-A."/>
            <person name="Troemel E.R."/>
        </authorList>
    </citation>
    <scope>NUCLEOTIDE SEQUENCE [LARGE SCALE GENOMIC DNA]</scope>
    <source>
        <strain evidence="4 5">JUm2807</strain>
    </source>
</reference>
<dbReference type="EMBL" id="LTDL01000014">
    <property type="protein sequence ID" value="OAG31632.1"/>
    <property type="molecule type" value="Genomic_DNA"/>
</dbReference>
<dbReference type="STRING" id="1805483.A0A177EKI4"/>
<comment type="similarity">
    <text evidence="1">Belongs to the RTT106 family.</text>
</comment>
<dbReference type="Gene3D" id="2.30.29.30">
    <property type="entry name" value="Pleckstrin-homology domain (PH domain)/Phosphotyrosine-binding domain (PTB)"/>
    <property type="match status" value="2"/>
</dbReference>
<dbReference type="Pfam" id="PF17292">
    <property type="entry name" value="POB3_N"/>
    <property type="match status" value="1"/>
</dbReference>
<dbReference type="InterPro" id="IPR013719">
    <property type="entry name" value="RTT106/SPT16-like_middle_dom"/>
</dbReference>
<dbReference type="SUPFAM" id="SSF50729">
    <property type="entry name" value="PH domain-like"/>
    <property type="match status" value="2"/>
</dbReference>
<keyword evidence="5" id="KW-1185">Reference proteome</keyword>
<feature type="region of interest" description="Disordered" evidence="2">
    <location>
        <begin position="298"/>
        <end position="344"/>
    </location>
</feature>
<dbReference type="PANTHER" id="PTHR45849:SF3">
    <property type="entry name" value="HISTONE CHAPERONE RTT106"/>
    <property type="match status" value="1"/>
</dbReference>
<evidence type="ECO:0000256" key="2">
    <source>
        <dbReference type="SAM" id="MobiDB-lite"/>
    </source>
</evidence>
<dbReference type="InterPro" id="IPR048993">
    <property type="entry name" value="SSRP1-like_PH1"/>
</dbReference>
<name>A0A177EKI4_9MICR</name>
<dbReference type="PANTHER" id="PTHR45849">
    <property type="entry name" value="FACT COMPLEX SUBUNIT SSRP1"/>
    <property type="match status" value="1"/>
</dbReference>
<dbReference type="InterPro" id="IPR050454">
    <property type="entry name" value="RTT106/SSRP1_HistChap/FACT"/>
</dbReference>
<sequence>MEVLSLEDVYSSCNGVLTVALVKMAASGIGIKERSSSEIKTIKAEEIKEITEHYGVIAHTVRITKKDGAVFILDGITADALESIKQYAKKHYKLNVYNIQLSVDGNVHGKIDVSSTCFEMKSGEKTLFEIPLHSISNAYERRGEGIIDIEERYYGVSEIRFGSMSESSNVLKVIEQVKGATASHSETEVLSVEEVTCALPRGKSKLTLTSTGMHLIGKTYSHHILYGSIARLFHLERSAEEGVDEMAYLIFELSTPIRQGQTRYHFVSMLVPEDLVRVTLGKNSVIEYKDASLTDTSASAFTSPHEAPASPAQTETQAPPHETPPQAQPETQAPAPMQEEEKAKMEELGLSLTYEGSLSHCLVSVLEKLSKVSAVTSGAFSTMMGGKALKCSSKANEGYLYPLKAGLLFIPKIAYIKYTDIDAIEFSRVNLSTRTAKTFDLRLAMHDNKSHMFNGIQKAEFSAFEGYMTSKGIKCRSEVVEESWGHAKHSDEESADEETASDETSEEESSDEESVVNSDGNG</sequence>
<dbReference type="GO" id="GO:0042393">
    <property type="term" value="F:histone binding"/>
    <property type="evidence" value="ECO:0007669"/>
    <property type="project" value="TreeGrafter"/>
</dbReference>